<dbReference type="GeneID" id="71454606"/>
<dbReference type="InterPro" id="IPR027417">
    <property type="entry name" value="P-loop_NTPase"/>
</dbReference>
<dbReference type="Gene3D" id="3.40.50.300">
    <property type="entry name" value="P-loop containing nucleotide triphosphate hydrolases"/>
    <property type="match status" value="1"/>
</dbReference>
<dbReference type="AlphaFoldDB" id="A0A6S5K212"/>
<protein>
    <recommendedName>
        <fullName evidence="1">Helicase/UvrB N-terminal domain-containing protein</fullName>
    </recommendedName>
</protein>
<dbReference type="EMBL" id="AP022126">
    <property type="protein sequence ID" value="BBS33790.1"/>
    <property type="molecule type" value="Genomic_DNA"/>
</dbReference>
<evidence type="ECO:0000313" key="2">
    <source>
        <dbReference type="EMBL" id="BBS33790.1"/>
    </source>
</evidence>
<evidence type="ECO:0000259" key="1">
    <source>
        <dbReference type="Pfam" id="PF04851"/>
    </source>
</evidence>
<dbReference type="GO" id="GO:0003677">
    <property type="term" value="F:DNA binding"/>
    <property type="evidence" value="ECO:0007669"/>
    <property type="project" value="InterPro"/>
</dbReference>
<proteinExistence type="predicted"/>
<name>A0A6S5K212_ENTCL</name>
<dbReference type="Pfam" id="PF04851">
    <property type="entry name" value="ResIII"/>
    <property type="match status" value="1"/>
</dbReference>
<dbReference type="InterPro" id="IPR006935">
    <property type="entry name" value="Helicase/UvrB_N"/>
</dbReference>
<dbReference type="GO" id="GO:0005524">
    <property type="term" value="F:ATP binding"/>
    <property type="evidence" value="ECO:0007669"/>
    <property type="project" value="InterPro"/>
</dbReference>
<gene>
    <name evidence="2" type="ORF">WP5S18C02_39960</name>
</gene>
<accession>A0A6S5K212</accession>
<sequence length="486" mass="55249">MTEKKPVVNFVNAICGSGKSHRLKEHIYDFNREAVPEKFLIVVPTHALAEQFKQELNRLRIPNHHICVEGATLNLKSTLANSFQTNVVITTHECFTNYCHLATFNPEMRSLLAEHNVMIDEIPDGWFGAEAKIRHADRTAENFPFLAWLEERNGLLYLRDEHYDKLYQYYHEKHANSDSLKKVLYVALDGGGVMHTECDSSYSFFAYTYNPILKAATWAKSFTVLGAGVDRSGFVWMAENVAQIAVQEAGEHLQPEPERRKHKNVPIKIVVVLSEDVKRAGQSELANVFNSHLKEINQIVGKDFIFATNNDKPICDFQTIGLAELGDRMGGEAVSMSSYGMNSYQDVHSAVFLGCANLGDKDRKRWADYCKRIGWDFETVMKKKRQAMYLERCYQFLSRTSIRNTDTDHPLVFVVPDMAAAEYLKTHYFPGSTIECLGIKKAGKQEETRLKVLEYKAQGLTQKKAAEVMAVSVRTVATYWNQGAYV</sequence>
<dbReference type="GO" id="GO:0016787">
    <property type="term" value="F:hydrolase activity"/>
    <property type="evidence" value="ECO:0007669"/>
    <property type="project" value="InterPro"/>
</dbReference>
<dbReference type="SUPFAM" id="SSF52540">
    <property type="entry name" value="P-loop containing nucleoside triphosphate hydrolases"/>
    <property type="match status" value="1"/>
</dbReference>
<feature type="domain" description="Helicase/UvrB N-terminal" evidence="1">
    <location>
        <begin position="10"/>
        <end position="93"/>
    </location>
</feature>
<dbReference type="RefSeq" id="WP_023294881.1">
    <property type="nucleotide sequence ID" value="NZ_AP022126.1"/>
</dbReference>
<reference evidence="2 3" key="1">
    <citation type="submission" date="2019-12" db="EMBL/GenBank/DDBJ databases">
        <title>complete genome sequences of Enterobacter cloacae str. WP5-S18-CRE-02 isolated from wastewater treatment plant effluent.</title>
        <authorList>
            <person name="Sekizuka T."/>
            <person name="Itokawa K."/>
            <person name="Yatsu K."/>
            <person name="Inamine Y."/>
            <person name="Kuroda M."/>
        </authorList>
    </citation>
    <scope>NUCLEOTIDE SEQUENCE [LARGE SCALE GENOMIC DNA]</scope>
    <source>
        <strain evidence="2 3">WP5-S18-CRE-02</strain>
    </source>
</reference>
<evidence type="ECO:0000313" key="3">
    <source>
        <dbReference type="Proteomes" id="UP000515488"/>
    </source>
</evidence>
<dbReference type="Proteomes" id="UP000515488">
    <property type="component" value="Chromosome"/>
</dbReference>
<organism evidence="2 3">
    <name type="scientific">Enterobacter cloacae</name>
    <dbReference type="NCBI Taxonomy" id="550"/>
    <lineage>
        <taxon>Bacteria</taxon>
        <taxon>Pseudomonadati</taxon>
        <taxon>Pseudomonadota</taxon>
        <taxon>Gammaproteobacteria</taxon>
        <taxon>Enterobacterales</taxon>
        <taxon>Enterobacteriaceae</taxon>
        <taxon>Enterobacter</taxon>
        <taxon>Enterobacter cloacae complex</taxon>
    </lineage>
</organism>